<keyword evidence="17" id="KW-0175">Coiled coil</keyword>
<keyword evidence="8 15" id="KW-0375">Hydrogen ion transport</keyword>
<dbReference type="RefSeq" id="WP_054964902.1">
    <property type="nucleotide sequence ID" value="NZ_FMUN01000004.1"/>
</dbReference>
<dbReference type="PANTHER" id="PTHR13822:SF10">
    <property type="entry name" value="ATP SYNTHASE EPSILON CHAIN, CHLOROPLASTIC"/>
    <property type="match status" value="1"/>
</dbReference>
<keyword evidence="21" id="KW-1185">Reference proteome</keyword>
<evidence type="ECO:0000256" key="5">
    <source>
        <dbReference type="ARBA" id="ARBA00014480"/>
    </source>
</evidence>
<dbReference type="HAMAP" id="MF_00530">
    <property type="entry name" value="ATP_synth_epsil_bac"/>
    <property type="match status" value="1"/>
</dbReference>
<dbReference type="Gene3D" id="2.60.15.10">
    <property type="entry name" value="F0F1 ATP synthase delta/epsilon subunit, N-terminal"/>
    <property type="match status" value="1"/>
</dbReference>
<reference evidence="21" key="1">
    <citation type="submission" date="2016-10" db="EMBL/GenBank/DDBJ databases">
        <authorList>
            <person name="Varghese N."/>
        </authorList>
    </citation>
    <scope>NUCLEOTIDE SEQUENCE [LARGE SCALE GENOMIC DNA]</scope>
    <source>
        <strain evidence="21">HL 19</strain>
    </source>
</reference>
<feature type="domain" description="ATP synthase F1 complex delta/epsilon subunit N-terminal" evidence="19">
    <location>
        <begin position="5"/>
        <end position="84"/>
    </location>
</feature>
<evidence type="ECO:0000256" key="3">
    <source>
        <dbReference type="ARBA" id="ARBA00005712"/>
    </source>
</evidence>
<dbReference type="STRING" id="381306.AN478_01720"/>
<dbReference type="SUPFAM" id="SSF51344">
    <property type="entry name" value="Epsilon subunit of F1F0-ATP synthase N-terminal domain"/>
    <property type="match status" value="1"/>
</dbReference>
<comment type="function">
    <text evidence="1 15">Produces ATP from ADP in the presence of a proton gradient across the membrane.</text>
</comment>
<dbReference type="GO" id="GO:0005886">
    <property type="term" value="C:plasma membrane"/>
    <property type="evidence" value="ECO:0007669"/>
    <property type="project" value="UniProtKB-SubCell"/>
</dbReference>
<evidence type="ECO:0000256" key="7">
    <source>
        <dbReference type="ARBA" id="ARBA00022475"/>
    </source>
</evidence>
<dbReference type="PANTHER" id="PTHR13822">
    <property type="entry name" value="ATP SYNTHASE DELTA/EPSILON CHAIN"/>
    <property type="match status" value="1"/>
</dbReference>
<dbReference type="AlphaFoldDB" id="A0A0P9C801"/>
<comment type="subcellular location">
    <subcellularLocation>
        <location evidence="2 15">Cell membrane</location>
        <topology evidence="2 15">Peripheral membrane protein</topology>
    </subcellularLocation>
</comment>
<dbReference type="InterPro" id="IPR036794">
    <property type="entry name" value="ATP_F1_dsu/esu_C_sf"/>
</dbReference>
<evidence type="ECO:0000256" key="12">
    <source>
        <dbReference type="ARBA" id="ARBA00023310"/>
    </source>
</evidence>
<sequence>MGMTIHVDVVSADREIYSGTSEMVVAPAEMGEVGIMPGHSAFITRLVPGEVRIQHESRDEEVLFVSGGYLEVQPSVVTVLADTAERAPDIDAAEAEAAQRRAEKALEEQTSDMELARAKAELAEAAARLRVYRRHRERAGV</sequence>
<dbReference type="InterPro" id="IPR020547">
    <property type="entry name" value="ATP_synth_F1_esu_C"/>
</dbReference>
<comment type="subunit">
    <text evidence="4 15 16">F-type ATPases have 2 components, CF(1) - the catalytic core - and CF(0) - the membrane proton channel. CF(1) has five subunits: alpha(3), beta(3), gamma(1), delta(1), epsilon(1). CF(0) has three main subunits: a, b and c.</text>
</comment>
<evidence type="ECO:0000256" key="6">
    <source>
        <dbReference type="ARBA" id="ARBA00022448"/>
    </source>
</evidence>
<evidence type="ECO:0000256" key="16">
    <source>
        <dbReference type="RuleBase" id="RU003656"/>
    </source>
</evidence>
<evidence type="ECO:0000256" key="2">
    <source>
        <dbReference type="ARBA" id="ARBA00004202"/>
    </source>
</evidence>
<evidence type="ECO:0000256" key="15">
    <source>
        <dbReference type="HAMAP-Rule" id="MF_00530"/>
    </source>
</evidence>
<comment type="similarity">
    <text evidence="3 15 16">Belongs to the ATPase epsilon chain family.</text>
</comment>
<evidence type="ECO:0000256" key="10">
    <source>
        <dbReference type="ARBA" id="ARBA00023136"/>
    </source>
</evidence>
<dbReference type="Gene3D" id="1.20.5.440">
    <property type="entry name" value="ATP synthase delta/epsilon subunit, C-terminal domain"/>
    <property type="match status" value="1"/>
</dbReference>
<dbReference type="InterPro" id="IPR020546">
    <property type="entry name" value="ATP_synth_F1_dsu/esu_N"/>
</dbReference>
<evidence type="ECO:0000256" key="1">
    <source>
        <dbReference type="ARBA" id="ARBA00003543"/>
    </source>
</evidence>
<dbReference type="OrthoDB" id="9791445at2"/>
<name>A0A0P9C801_9GAMM</name>
<evidence type="ECO:0000256" key="9">
    <source>
        <dbReference type="ARBA" id="ARBA00023065"/>
    </source>
</evidence>
<dbReference type="FunFam" id="2.60.15.10:FF:000001">
    <property type="entry name" value="ATP synthase epsilon chain"/>
    <property type="match status" value="1"/>
</dbReference>
<organism evidence="20 21">
    <name type="scientific">Thiohalorhabdus denitrificans</name>
    <dbReference type="NCBI Taxonomy" id="381306"/>
    <lineage>
        <taxon>Bacteria</taxon>
        <taxon>Pseudomonadati</taxon>
        <taxon>Pseudomonadota</taxon>
        <taxon>Gammaproteobacteria</taxon>
        <taxon>Thiohalorhabdales</taxon>
        <taxon>Thiohalorhabdaceae</taxon>
        <taxon>Thiohalorhabdus</taxon>
    </lineage>
</organism>
<evidence type="ECO:0000256" key="11">
    <source>
        <dbReference type="ARBA" id="ARBA00023196"/>
    </source>
</evidence>
<keyword evidence="10 15" id="KW-0472">Membrane</keyword>
<dbReference type="Proteomes" id="UP000183104">
    <property type="component" value="Unassembled WGS sequence"/>
</dbReference>
<evidence type="ECO:0000256" key="8">
    <source>
        <dbReference type="ARBA" id="ARBA00022781"/>
    </source>
</evidence>
<dbReference type="EMBL" id="FMUN01000004">
    <property type="protein sequence ID" value="SCY23395.1"/>
    <property type="molecule type" value="Genomic_DNA"/>
</dbReference>
<dbReference type="InterPro" id="IPR001469">
    <property type="entry name" value="ATP_synth_F1_dsu/esu"/>
</dbReference>
<accession>A0A0P9C801</accession>
<keyword evidence="6 15" id="KW-0813">Transport</keyword>
<evidence type="ECO:0000256" key="4">
    <source>
        <dbReference type="ARBA" id="ARBA00011648"/>
    </source>
</evidence>
<feature type="coiled-coil region" evidence="17">
    <location>
        <begin position="90"/>
        <end position="135"/>
    </location>
</feature>
<dbReference type="CDD" id="cd12152">
    <property type="entry name" value="F1-ATPase_delta"/>
    <property type="match status" value="1"/>
</dbReference>
<protein>
    <recommendedName>
        <fullName evidence="5 15">ATP synthase epsilon chain</fullName>
    </recommendedName>
    <alternativeName>
        <fullName evidence="14 15">ATP synthase F1 sector epsilon subunit</fullName>
    </alternativeName>
    <alternativeName>
        <fullName evidence="13 15">F-ATPase epsilon subunit</fullName>
    </alternativeName>
</protein>
<dbReference type="Pfam" id="PF00401">
    <property type="entry name" value="ATP-synt_DE"/>
    <property type="match status" value="1"/>
</dbReference>
<gene>
    <name evidence="15" type="primary">atpC</name>
    <name evidence="20" type="ORF">SAMN05661077_1535</name>
</gene>
<evidence type="ECO:0000256" key="17">
    <source>
        <dbReference type="SAM" id="Coils"/>
    </source>
</evidence>
<keyword evidence="12 15" id="KW-0066">ATP synthesis</keyword>
<dbReference type="Pfam" id="PF02823">
    <property type="entry name" value="ATP-synt_DE_N"/>
    <property type="match status" value="1"/>
</dbReference>
<evidence type="ECO:0000259" key="18">
    <source>
        <dbReference type="Pfam" id="PF00401"/>
    </source>
</evidence>
<dbReference type="PATRIC" id="fig|381306.5.peg.1898"/>
<dbReference type="SUPFAM" id="SSF46604">
    <property type="entry name" value="Epsilon subunit of F1F0-ATP synthase C-terminal domain"/>
    <property type="match status" value="1"/>
</dbReference>
<evidence type="ECO:0000259" key="19">
    <source>
        <dbReference type="Pfam" id="PF02823"/>
    </source>
</evidence>
<dbReference type="GO" id="GO:0005524">
    <property type="term" value="F:ATP binding"/>
    <property type="evidence" value="ECO:0007669"/>
    <property type="project" value="UniProtKB-UniRule"/>
</dbReference>
<dbReference type="GO" id="GO:0045259">
    <property type="term" value="C:proton-transporting ATP synthase complex"/>
    <property type="evidence" value="ECO:0007669"/>
    <property type="project" value="UniProtKB-KW"/>
</dbReference>
<keyword evidence="9 15" id="KW-0406">Ion transport</keyword>
<feature type="domain" description="ATP synthase epsilon subunit C-terminal" evidence="18">
    <location>
        <begin position="89"/>
        <end position="131"/>
    </location>
</feature>
<evidence type="ECO:0000256" key="14">
    <source>
        <dbReference type="ARBA" id="ARBA00031795"/>
    </source>
</evidence>
<dbReference type="InterPro" id="IPR036771">
    <property type="entry name" value="ATPsynth_dsu/esu_N"/>
</dbReference>
<dbReference type="GO" id="GO:0046933">
    <property type="term" value="F:proton-transporting ATP synthase activity, rotational mechanism"/>
    <property type="evidence" value="ECO:0007669"/>
    <property type="project" value="UniProtKB-UniRule"/>
</dbReference>
<keyword evidence="11 15" id="KW-0139">CF(1)</keyword>
<proteinExistence type="inferred from homology"/>
<evidence type="ECO:0000313" key="20">
    <source>
        <dbReference type="EMBL" id="SCY23395.1"/>
    </source>
</evidence>
<keyword evidence="7 15" id="KW-1003">Cell membrane</keyword>
<dbReference type="NCBIfam" id="NF001847">
    <property type="entry name" value="PRK00571.1-4"/>
    <property type="match status" value="1"/>
</dbReference>
<evidence type="ECO:0000256" key="13">
    <source>
        <dbReference type="ARBA" id="ARBA00030215"/>
    </source>
</evidence>
<dbReference type="NCBIfam" id="TIGR01216">
    <property type="entry name" value="ATP_synt_epsi"/>
    <property type="match status" value="1"/>
</dbReference>
<evidence type="ECO:0000313" key="21">
    <source>
        <dbReference type="Proteomes" id="UP000183104"/>
    </source>
</evidence>